<dbReference type="GO" id="GO:0008113">
    <property type="term" value="F:peptide-methionine (S)-S-oxide reductase activity"/>
    <property type="evidence" value="ECO:0007669"/>
    <property type="project" value="UniProtKB-EC"/>
</dbReference>
<sequence>MSAATEPAVARFGMGCFWAPQETFERTPGVLRATAGYGLVDRSRLMRVDEPPSYFSVCRGDGRTEAVEVLYDPSVLSFDELLRIFWQEHDASLSTPGKEDQYRSVIWPQSEAHREVALADVERATEAYRATGRSPPLTVVAAAPSGEEEAAAQGLAFAPAEGYHQGFWGKARIKVGVLALSLLLQSSGQSEAARAGELGTYLVLAWWTWENWGLMVAAFPEL</sequence>
<keyword evidence="3" id="KW-0560">Oxidoreductase</keyword>
<reference evidence="9" key="1">
    <citation type="submission" date="2021-01" db="EMBL/GenBank/DDBJ databases">
        <authorList>
            <person name="Corre E."/>
            <person name="Pelletier E."/>
            <person name="Niang G."/>
            <person name="Scheremetjew M."/>
            <person name="Finn R."/>
            <person name="Kale V."/>
            <person name="Holt S."/>
            <person name="Cochrane G."/>
            <person name="Meng A."/>
            <person name="Brown T."/>
            <person name="Cohen L."/>
        </authorList>
    </citation>
    <scope>NUCLEOTIDE SEQUENCE</scope>
    <source>
        <strain evidence="9">UIO037</strain>
    </source>
</reference>
<organism evidence="9">
    <name type="scientific">Prymnesium polylepis</name>
    <dbReference type="NCBI Taxonomy" id="72548"/>
    <lineage>
        <taxon>Eukaryota</taxon>
        <taxon>Haptista</taxon>
        <taxon>Haptophyta</taxon>
        <taxon>Prymnesiophyceae</taxon>
        <taxon>Prymnesiales</taxon>
        <taxon>Prymnesiaceae</taxon>
        <taxon>Prymnesium</taxon>
    </lineage>
</organism>
<accession>A0A6T8DV21</accession>
<evidence type="ECO:0000256" key="2">
    <source>
        <dbReference type="ARBA" id="ARBA00012502"/>
    </source>
</evidence>
<dbReference type="Gene3D" id="3.30.1060.10">
    <property type="entry name" value="Peptide methionine sulphoxide reductase MsrA"/>
    <property type="match status" value="1"/>
</dbReference>
<dbReference type="Pfam" id="PF01625">
    <property type="entry name" value="PMSR"/>
    <property type="match status" value="1"/>
</dbReference>
<proteinExistence type="inferred from homology"/>
<dbReference type="InterPro" id="IPR050162">
    <property type="entry name" value="MsrA_MetSO_reductase"/>
</dbReference>
<dbReference type="InterPro" id="IPR002569">
    <property type="entry name" value="Met_Sox_Rdtase_MsrA_dom"/>
</dbReference>
<comment type="similarity">
    <text evidence="1">Belongs to the MsrA Met sulfoxide reductase family.</text>
</comment>
<evidence type="ECO:0000313" key="9">
    <source>
        <dbReference type="EMBL" id="CAE2296145.1"/>
    </source>
</evidence>
<evidence type="ECO:0000256" key="1">
    <source>
        <dbReference type="ARBA" id="ARBA00005591"/>
    </source>
</evidence>
<evidence type="ECO:0000256" key="7">
    <source>
        <dbReference type="ARBA" id="ARBA00048782"/>
    </source>
</evidence>
<dbReference type="AlphaFoldDB" id="A0A6T8DV21"/>
<dbReference type="InterPro" id="IPR036509">
    <property type="entry name" value="Met_Sox_Rdtase_MsrA_sf"/>
</dbReference>
<gene>
    <name evidence="9" type="ORF">CPOL0286_LOCUS19447</name>
    <name evidence="10" type="ORF">CPOL0286_LOCUS19448</name>
</gene>
<evidence type="ECO:0000256" key="6">
    <source>
        <dbReference type="ARBA" id="ARBA00047806"/>
    </source>
</evidence>
<dbReference type="GO" id="GO:0005737">
    <property type="term" value="C:cytoplasm"/>
    <property type="evidence" value="ECO:0007669"/>
    <property type="project" value="TreeGrafter"/>
</dbReference>
<evidence type="ECO:0000256" key="3">
    <source>
        <dbReference type="ARBA" id="ARBA00023002"/>
    </source>
</evidence>
<dbReference type="SUPFAM" id="SSF55068">
    <property type="entry name" value="Peptide methionine sulfoxide reductase"/>
    <property type="match status" value="1"/>
</dbReference>
<comment type="catalytic activity">
    <reaction evidence="7">
        <text>[thioredoxin]-disulfide + L-methionine + H2O = L-methionine (S)-S-oxide + [thioredoxin]-dithiol</text>
        <dbReference type="Rhea" id="RHEA:19993"/>
        <dbReference type="Rhea" id="RHEA-COMP:10698"/>
        <dbReference type="Rhea" id="RHEA-COMP:10700"/>
        <dbReference type="ChEBI" id="CHEBI:15377"/>
        <dbReference type="ChEBI" id="CHEBI:29950"/>
        <dbReference type="ChEBI" id="CHEBI:50058"/>
        <dbReference type="ChEBI" id="CHEBI:57844"/>
        <dbReference type="ChEBI" id="CHEBI:58772"/>
        <dbReference type="EC" id="1.8.4.11"/>
    </reaction>
</comment>
<dbReference type="GO" id="GO:0034599">
    <property type="term" value="P:cellular response to oxidative stress"/>
    <property type="evidence" value="ECO:0007669"/>
    <property type="project" value="TreeGrafter"/>
</dbReference>
<dbReference type="EMBL" id="HBKO01042337">
    <property type="protein sequence ID" value="CAE2296147.1"/>
    <property type="molecule type" value="Transcribed_RNA"/>
</dbReference>
<comment type="catalytic activity">
    <reaction evidence="6">
        <text>L-methionyl-[protein] + [thioredoxin]-disulfide + H2O = L-methionyl-(S)-S-oxide-[protein] + [thioredoxin]-dithiol</text>
        <dbReference type="Rhea" id="RHEA:14217"/>
        <dbReference type="Rhea" id="RHEA-COMP:10698"/>
        <dbReference type="Rhea" id="RHEA-COMP:10700"/>
        <dbReference type="Rhea" id="RHEA-COMP:12313"/>
        <dbReference type="Rhea" id="RHEA-COMP:12315"/>
        <dbReference type="ChEBI" id="CHEBI:15377"/>
        <dbReference type="ChEBI" id="CHEBI:16044"/>
        <dbReference type="ChEBI" id="CHEBI:29950"/>
        <dbReference type="ChEBI" id="CHEBI:44120"/>
        <dbReference type="ChEBI" id="CHEBI:50058"/>
        <dbReference type="EC" id="1.8.4.11"/>
    </reaction>
</comment>
<evidence type="ECO:0000256" key="5">
    <source>
        <dbReference type="ARBA" id="ARBA00030643"/>
    </source>
</evidence>
<dbReference type="PANTHER" id="PTHR42799:SF2">
    <property type="entry name" value="MITOCHONDRIAL PEPTIDE METHIONINE SULFOXIDE REDUCTASE"/>
    <property type="match status" value="1"/>
</dbReference>
<dbReference type="EMBL" id="HBKO01042336">
    <property type="protein sequence ID" value="CAE2296145.1"/>
    <property type="molecule type" value="Transcribed_RNA"/>
</dbReference>
<feature type="domain" description="Peptide methionine sulphoxide reductase MsrA" evidence="8">
    <location>
        <begin position="10"/>
        <end position="170"/>
    </location>
</feature>
<evidence type="ECO:0000256" key="4">
    <source>
        <dbReference type="ARBA" id="ARBA00030273"/>
    </source>
</evidence>
<protein>
    <recommendedName>
        <fullName evidence="2">peptide-methionine (S)-S-oxide reductase</fullName>
        <ecNumber evidence="2">1.8.4.11</ecNumber>
    </recommendedName>
    <alternativeName>
        <fullName evidence="5">Peptide-methionine (S)-S-oxide reductase</fullName>
    </alternativeName>
    <alternativeName>
        <fullName evidence="4">Protein-methionine-S-oxide reductase</fullName>
    </alternativeName>
</protein>
<dbReference type="EC" id="1.8.4.11" evidence="2"/>
<evidence type="ECO:0000313" key="10">
    <source>
        <dbReference type="EMBL" id="CAE2296147.1"/>
    </source>
</evidence>
<name>A0A6T8DV21_9EUKA</name>
<evidence type="ECO:0000259" key="8">
    <source>
        <dbReference type="Pfam" id="PF01625"/>
    </source>
</evidence>
<dbReference type="PANTHER" id="PTHR42799">
    <property type="entry name" value="MITOCHONDRIAL PEPTIDE METHIONINE SULFOXIDE REDUCTASE"/>
    <property type="match status" value="1"/>
</dbReference>